<proteinExistence type="predicted"/>
<evidence type="ECO:0000313" key="1">
    <source>
        <dbReference type="EMBL" id="ORZ10561.1"/>
    </source>
</evidence>
<protein>
    <submittedName>
        <fullName evidence="1">Uncharacterized protein</fullName>
    </submittedName>
</protein>
<comment type="caution">
    <text evidence="1">The sequence shown here is derived from an EMBL/GenBank/DDBJ whole genome shotgun (WGS) entry which is preliminary data.</text>
</comment>
<name>A0A1X2I762_9FUNG</name>
<dbReference type="Proteomes" id="UP000193560">
    <property type="component" value="Unassembled WGS sequence"/>
</dbReference>
<reference evidence="1 2" key="1">
    <citation type="submission" date="2016-07" db="EMBL/GenBank/DDBJ databases">
        <title>Pervasive Adenine N6-methylation of Active Genes in Fungi.</title>
        <authorList>
            <consortium name="DOE Joint Genome Institute"/>
            <person name="Mondo S.J."/>
            <person name="Dannebaum R.O."/>
            <person name="Kuo R.C."/>
            <person name="Labutti K."/>
            <person name="Haridas S."/>
            <person name="Kuo A."/>
            <person name="Salamov A."/>
            <person name="Ahrendt S.R."/>
            <person name="Lipzen A."/>
            <person name="Sullivan W."/>
            <person name="Andreopoulos W.B."/>
            <person name="Clum A."/>
            <person name="Lindquist E."/>
            <person name="Daum C."/>
            <person name="Ramamoorthy G.K."/>
            <person name="Gryganskyi A."/>
            <person name="Culley D."/>
            <person name="Magnuson J.K."/>
            <person name="James T.Y."/>
            <person name="O'Malley M.A."/>
            <person name="Stajich J.E."/>
            <person name="Spatafora J.W."/>
            <person name="Visel A."/>
            <person name="Grigoriev I.V."/>
        </authorList>
    </citation>
    <scope>NUCLEOTIDE SEQUENCE [LARGE SCALE GENOMIC DNA]</scope>
    <source>
        <strain evidence="1 2">NRRL 1336</strain>
    </source>
</reference>
<organism evidence="1 2">
    <name type="scientific">Absidia repens</name>
    <dbReference type="NCBI Taxonomy" id="90262"/>
    <lineage>
        <taxon>Eukaryota</taxon>
        <taxon>Fungi</taxon>
        <taxon>Fungi incertae sedis</taxon>
        <taxon>Mucoromycota</taxon>
        <taxon>Mucoromycotina</taxon>
        <taxon>Mucoromycetes</taxon>
        <taxon>Mucorales</taxon>
        <taxon>Cunninghamellaceae</taxon>
        <taxon>Absidia</taxon>
    </lineage>
</organism>
<dbReference type="AlphaFoldDB" id="A0A1X2I762"/>
<dbReference type="EMBL" id="MCGE01000024">
    <property type="protein sequence ID" value="ORZ10561.1"/>
    <property type="molecule type" value="Genomic_DNA"/>
</dbReference>
<keyword evidence="2" id="KW-1185">Reference proteome</keyword>
<sequence length="338" mass="37389">MVTFLHKSKLGERMTRLKNFNSSQDDHAGFTFVCAENPTPQSCNEQIPVFETARADRLSHHVKWKASFSGQVKTQFGKCIDLYHDVVYSMKGRRHRNTGVTDCVYIPHERHATPMASNFIVDQAQINQHDASDSSSCALTTTSFASTDDTFLSRTLSYCDFNYLPVSTVCAPSSGLVPKNEQVTLPSFANDSIVVDCLSVSCAGQPNNLLTPANPQNQCCADGYDYTLSIKTICGITSMVPTLQLYQKRAPLRENKKPFIALSGSIGFLKNILRNIENCKFTGISPPLDVYKSLIKHAYGATCGNQIIKYLQTDVDQISPFLLKKTQGKARTSTNTTV</sequence>
<accession>A0A1X2I762</accession>
<gene>
    <name evidence="1" type="ORF">BCR42DRAFT_111938</name>
</gene>
<evidence type="ECO:0000313" key="2">
    <source>
        <dbReference type="Proteomes" id="UP000193560"/>
    </source>
</evidence>